<accession>A0A9W4U7D6</accession>
<comment type="caution">
    <text evidence="1">The sequence shown here is derived from an EMBL/GenBank/DDBJ whole genome shotgun (WGS) entry which is preliminary data.</text>
</comment>
<protein>
    <submittedName>
        <fullName evidence="1">Uncharacterized protein</fullName>
    </submittedName>
</protein>
<gene>
    <name evidence="1" type="ORF">PDIGIT_LOCUS3841</name>
</gene>
<keyword evidence="2" id="KW-1185">Reference proteome</keyword>
<evidence type="ECO:0000313" key="1">
    <source>
        <dbReference type="EMBL" id="CAI6326564.1"/>
    </source>
</evidence>
<reference evidence="1" key="1">
    <citation type="submission" date="2023-01" db="EMBL/GenBank/DDBJ databases">
        <authorList>
            <person name="Van Ghelder C."/>
            <person name="Rancurel C."/>
        </authorList>
    </citation>
    <scope>NUCLEOTIDE SEQUENCE</scope>
    <source>
        <strain evidence="1">CNCM I-4278</strain>
    </source>
</reference>
<dbReference type="Proteomes" id="UP001152607">
    <property type="component" value="Unassembled WGS sequence"/>
</dbReference>
<evidence type="ECO:0000313" key="2">
    <source>
        <dbReference type="Proteomes" id="UP001152607"/>
    </source>
</evidence>
<organism evidence="1 2">
    <name type="scientific">Periconia digitata</name>
    <dbReference type="NCBI Taxonomy" id="1303443"/>
    <lineage>
        <taxon>Eukaryota</taxon>
        <taxon>Fungi</taxon>
        <taxon>Dikarya</taxon>
        <taxon>Ascomycota</taxon>
        <taxon>Pezizomycotina</taxon>
        <taxon>Dothideomycetes</taxon>
        <taxon>Pleosporomycetidae</taxon>
        <taxon>Pleosporales</taxon>
        <taxon>Massarineae</taxon>
        <taxon>Periconiaceae</taxon>
        <taxon>Periconia</taxon>
    </lineage>
</organism>
<dbReference type="EMBL" id="CAOQHR010000002">
    <property type="protein sequence ID" value="CAI6326564.1"/>
    <property type="molecule type" value="Genomic_DNA"/>
</dbReference>
<proteinExistence type="predicted"/>
<name>A0A9W4U7D6_9PLEO</name>
<dbReference type="AlphaFoldDB" id="A0A9W4U7D6"/>
<sequence>MAPSPIIFPREHVMDLGTGTIGPLTFKHSAKGTLLSASAPLLDAPFNHMIIKSPRLLAMFDFESNKVDVMRVVPKSFSFVLTPTFFLKSRVFLLPEYQSCTSIW</sequence>